<accession>A0A6J7QD99</accession>
<dbReference type="AlphaFoldDB" id="A0A6J7QD99"/>
<evidence type="ECO:0000313" key="3">
    <source>
        <dbReference type="EMBL" id="CAB5015106.1"/>
    </source>
</evidence>
<keyword evidence="1" id="KW-0812">Transmembrane</keyword>
<keyword evidence="1" id="KW-1133">Transmembrane helix</keyword>
<name>A0A6J7QD99_9ZZZZ</name>
<dbReference type="EMBL" id="CAFBOZ010000218">
    <property type="protein sequence ID" value="CAB5015106.1"/>
    <property type="molecule type" value="Genomic_DNA"/>
</dbReference>
<protein>
    <submittedName>
        <fullName evidence="3">Unannotated protein</fullName>
    </submittedName>
</protein>
<sequence>MSVRGATSRWRDDSGETLVESLVSIVIVGTVLLTLIGAVMLSGSLTTLLRAQSNSQVAGRAVFEAVSAYQIPKSTPLVASGACNTAILTPLGSIVASAYTSSSSMVTQPSAPTYSLVVISADANGATVSATYPCASLGSHPNSSTGEIATAIAVTLPVQSAATMSIQQADGSVTRSSSTFATTLTAYVYQAIS</sequence>
<proteinExistence type="predicted"/>
<evidence type="ECO:0000256" key="1">
    <source>
        <dbReference type="SAM" id="Phobius"/>
    </source>
</evidence>
<gene>
    <name evidence="2" type="ORF">UFOPK3773_01484</name>
    <name evidence="3" type="ORF">UFOPK3992_01416</name>
</gene>
<evidence type="ECO:0000313" key="2">
    <source>
        <dbReference type="EMBL" id="CAB4952389.1"/>
    </source>
</evidence>
<organism evidence="3">
    <name type="scientific">freshwater metagenome</name>
    <dbReference type="NCBI Taxonomy" id="449393"/>
    <lineage>
        <taxon>unclassified sequences</taxon>
        <taxon>metagenomes</taxon>
        <taxon>ecological metagenomes</taxon>
    </lineage>
</organism>
<reference evidence="3" key="1">
    <citation type="submission" date="2020-05" db="EMBL/GenBank/DDBJ databases">
        <authorList>
            <person name="Chiriac C."/>
            <person name="Salcher M."/>
            <person name="Ghai R."/>
            <person name="Kavagutti S V."/>
        </authorList>
    </citation>
    <scope>NUCLEOTIDE SEQUENCE</scope>
</reference>
<feature type="transmembrane region" description="Helical" evidence="1">
    <location>
        <begin position="22"/>
        <end position="41"/>
    </location>
</feature>
<dbReference type="EMBL" id="CAFBNF010000181">
    <property type="protein sequence ID" value="CAB4952389.1"/>
    <property type="molecule type" value="Genomic_DNA"/>
</dbReference>
<keyword evidence="1" id="KW-0472">Membrane</keyword>